<reference evidence="1 2" key="1">
    <citation type="submission" date="2020-01" db="EMBL/GenBank/DDBJ databases">
        <title>Insect and environment-associated Actinomycetes.</title>
        <authorList>
            <person name="Currrie C."/>
            <person name="Chevrette M."/>
            <person name="Carlson C."/>
            <person name="Stubbendieck R."/>
            <person name="Wendt-Pienkowski E."/>
        </authorList>
    </citation>
    <scope>NUCLEOTIDE SEQUENCE [LARGE SCALE GENOMIC DNA]</scope>
    <source>
        <strain evidence="1 2">SID8386</strain>
    </source>
</reference>
<protein>
    <submittedName>
        <fullName evidence="1">Uncharacterized protein</fullName>
    </submittedName>
</protein>
<accession>A0ABX0C3L9</accession>
<dbReference type="EMBL" id="JAAGNC010000202">
    <property type="protein sequence ID" value="NEC61884.1"/>
    <property type="molecule type" value="Genomic_DNA"/>
</dbReference>
<keyword evidence="2" id="KW-1185">Reference proteome</keyword>
<dbReference type="RefSeq" id="WP_161269767.1">
    <property type="nucleotide sequence ID" value="NZ_JAAGNC010000202.1"/>
</dbReference>
<name>A0ABX0C3L9_9PSEU</name>
<organism evidence="1 2">
    <name type="scientific">Amycolatopsis rubida</name>
    <dbReference type="NCBI Taxonomy" id="112413"/>
    <lineage>
        <taxon>Bacteria</taxon>
        <taxon>Bacillati</taxon>
        <taxon>Actinomycetota</taxon>
        <taxon>Actinomycetes</taxon>
        <taxon>Pseudonocardiales</taxon>
        <taxon>Pseudonocardiaceae</taxon>
        <taxon>Amycolatopsis</taxon>
    </lineage>
</organism>
<dbReference type="Proteomes" id="UP000470404">
    <property type="component" value="Unassembled WGS sequence"/>
</dbReference>
<proteinExistence type="predicted"/>
<evidence type="ECO:0000313" key="1">
    <source>
        <dbReference type="EMBL" id="NEC61884.1"/>
    </source>
</evidence>
<comment type="caution">
    <text evidence="1">The sequence shown here is derived from an EMBL/GenBank/DDBJ whole genome shotgun (WGS) entry which is preliminary data.</text>
</comment>
<sequence>MLPAATPGVSLRVGQFSLCRGKFSLADRPPDFVLVGAVVHQAFDEDGLLDGMPRCRRHRDQIPAACARLHCRRLPELPATLLSSNSA</sequence>
<evidence type="ECO:0000313" key="2">
    <source>
        <dbReference type="Proteomes" id="UP000470404"/>
    </source>
</evidence>
<gene>
    <name evidence="1" type="ORF">G3I59_41395</name>
</gene>